<keyword evidence="4" id="KW-1185">Reference proteome</keyword>
<evidence type="ECO:0000313" key="3">
    <source>
        <dbReference type="EMBL" id="KAJ7618056.1"/>
    </source>
</evidence>
<keyword evidence="1" id="KW-0812">Transmembrane</keyword>
<gene>
    <name evidence="3" type="ORF">FB45DRAFT_217145</name>
</gene>
<feature type="domain" description="DUF6535" evidence="2">
    <location>
        <begin position="22"/>
        <end position="197"/>
    </location>
</feature>
<dbReference type="EMBL" id="JARKIF010000020">
    <property type="protein sequence ID" value="KAJ7618056.1"/>
    <property type="molecule type" value="Genomic_DNA"/>
</dbReference>
<proteinExistence type="predicted"/>
<dbReference type="Pfam" id="PF20153">
    <property type="entry name" value="DUF6535"/>
    <property type="match status" value="1"/>
</dbReference>
<feature type="transmembrane region" description="Helical" evidence="1">
    <location>
        <begin position="115"/>
        <end position="138"/>
    </location>
</feature>
<evidence type="ECO:0000313" key="4">
    <source>
        <dbReference type="Proteomes" id="UP001221142"/>
    </source>
</evidence>
<name>A0AAD7BEG3_9AGAR</name>
<feature type="transmembrane region" description="Helical" evidence="1">
    <location>
        <begin position="203"/>
        <end position="228"/>
    </location>
</feature>
<dbReference type="InterPro" id="IPR045338">
    <property type="entry name" value="DUF6535"/>
</dbReference>
<organism evidence="3 4">
    <name type="scientific">Roridomyces roridus</name>
    <dbReference type="NCBI Taxonomy" id="1738132"/>
    <lineage>
        <taxon>Eukaryota</taxon>
        <taxon>Fungi</taxon>
        <taxon>Dikarya</taxon>
        <taxon>Basidiomycota</taxon>
        <taxon>Agaricomycotina</taxon>
        <taxon>Agaricomycetes</taxon>
        <taxon>Agaricomycetidae</taxon>
        <taxon>Agaricales</taxon>
        <taxon>Marasmiineae</taxon>
        <taxon>Mycenaceae</taxon>
        <taxon>Roridomyces</taxon>
    </lineage>
</organism>
<dbReference type="Proteomes" id="UP001221142">
    <property type="component" value="Unassembled WGS sequence"/>
</dbReference>
<feature type="transmembrane region" description="Helical" evidence="1">
    <location>
        <begin position="173"/>
        <end position="197"/>
    </location>
</feature>
<accession>A0AAD7BEG3</accession>
<evidence type="ECO:0000256" key="1">
    <source>
        <dbReference type="SAM" id="Phobius"/>
    </source>
</evidence>
<dbReference type="AlphaFoldDB" id="A0AAD7BEG3"/>
<keyword evidence="1" id="KW-0472">Membrane</keyword>
<sequence>MSQPPPGGSVDTPGDEPCAQIWTVYNGEAEKYDRALAERWRSNMSGILIFAGLFSAILTAFIIESYKTLQPPQQDPYLATLLQISQQLANATGTIPEPQFTISPSNYRLALWCNILWFISLGLSLASALTATLVDNWARDFLQRTEMRPSPVKRARIYAYLYYGLERFKMHEVVVLIPLLLHLSLLFFFGGLIPFLFLTNNTLAHVAIAMLGIMVLLYLSVSVLPLWYYDCPYNTPVSPFLWDLMALWARSFFTLDDKSPFSRSMVETMVKDATDRSAARVSRDKRALAWTMKSLADDEELEPFVEGIPNAIWGPSGRRYKYDELIRGLIDDPLVLLGSRIDHLMSSCEDGLLEPISKTRRQISCLKAIWSLGMMADLQEAHIAQPLTWLNEASSLPSKSEVTALYLPSIEALLEWNNFCSIHAHVEGLRTVTRDQMEAMETKPVLDADITRICRNIDAFLAERRRFKYLIPIRFKGPSDLEHLSRKTPPHADRLDFGRSRLTPPHIDPLEAHRWLREIHDIANLIPTRWNFLRYRILVSYLSKAADLDMPPYQFELTCDALRSGSSNAGIPARNAVKLVTTCVRKAVRIKASSPNHVDTILGILLPWFDTNELGHDLVYDITDRLIEFLNGRDNNEAICRVLEHCDVDRLWVRVSSRLGTCHRDAADGVSKALWHLTSIFPRASADDFRLPARPNFSPGALRLEPIPPYAASVTALLKTHILSAFDVDTATIVSLRLQALVSDIEASPLPNLSAPFKENLRAAETEWRLMTAVCSLLNALPASASSVQPLPPFPEYSVDNYQAYDAWRKATLAAVPLALSFIDQMDESMLQEARFAVGIQFLQACCADPNVMPYPYNAVETFTSNIGLGLFVGLPAHEENQRNFAAVLKSLADSAEERPENARMLQAVIASQLFRPDVDWLTELESLGVVKEVLRGYSAGGLGDGASTESVTVGDILKSLETKEWKLKRGTTVTNFVNNHMGRGPL</sequence>
<feature type="transmembrane region" description="Helical" evidence="1">
    <location>
        <begin position="44"/>
        <end position="63"/>
    </location>
</feature>
<comment type="caution">
    <text evidence="3">The sequence shown here is derived from an EMBL/GenBank/DDBJ whole genome shotgun (WGS) entry which is preliminary data.</text>
</comment>
<reference evidence="3" key="1">
    <citation type="submission" date="2023-03" db="EMBL/GenBank/DDBJ databases">
        <title>Massive genome expansion in bonnet fungi (Mycena s.s.) driven by repeated elements and novel gene families across ecological guilds.</title>
        <authorList>
            <consortium name="Lawrence Berkeley National Laboratory"/>
            <person name="Harder C.B."/>
            <person name="Miyauchi S."/>
            <person name="Viragh M."/>
            <person name="Kuo A."/>
            <person name="Thoen E."/>
            <person name="Andreopoulos B."/>
            <person name="Lu D."/>
            <person name="Skrede I."/>
            <person name="Drula E."/>
            <person name="Henrissat B."/>
            <person name="Morin E."/>
            <person name="Kohler A."/>
            <person name="Barry K."/>
            <person name="LaButti K."/>
            <person name="Morin E."/>
            <person name="Salamov A."/>
            <person name="Lipzen A."/>
            <person name="Mereny Z."/>
            <person name="Hegedus B."/>
            <person name="Baldrian P."/>
            <person name="Stursova M."/>
            <person name="Weitz H."/>
            <person name="Taylor A."/>
            <person name="Grigoriev I.V."/>
            <person name="Nagy L.G."/>
            <person name="Martin F."/>
            <person name="Kauserud H."/>
        </authorList>
    </citation>
    <scope>NUCLEOTIDE SEQUENCE</scope>
    <source>
        <strain evidence="3">9284</strain>
    </source>
</reference>
<protein>
    <recommendedName>
        <fullName evidence="2">DUF6535 domain-containing protein</fullName>
    </recommendedName>
</protein>
<keyword evidence="1" id="KW-1133">Transmembrane helix</keyword>
<evidence type="ECO:0000259" key="2">
    <source>
        <dbReference type="Pfam" id="PF20153"/>
    </source>
</evidence>